<dbReference type="Proteomes" id="UP000537039">
    <property type="component" value="Unassembled WGS sequence"/>
</dbReference>
<gene>
    <name evidence="9" type="primary">Rap1gds1_1</name>
    <name evidence="9" type="ORF">CICMAG_R00860</name>
</gene>
<dbReference type="InterPro" id="IPR019538">
    <property type="entry name" value="PSMD5"/>
</dbReference>
<keyword evidence="7" id="KW-0256">Endoplasmic reticulum</keyword>
<evidence type="ECO:0000313" key="10">
    <source>
        <dbReference type="Proteomes" id="UP000537039"/>
    </source>
</evidence>
<evidence type="ECO:0000256" key="1">
    <source>
        <dbReference type="ARBA" id="ARBA00004173"/>
    </source>
</evidence>
<sequence length="494" mass="54105">CAVKAAQVLSEIAKNEEMKKPCIEADLVPTLIPLLESTDQEMLLHAGRAIGRICYDNRDLQEELVKAGVIASLVRILTDYAESEPLVHVDLLALCNLADLDTAKEALSKTKVAEQLVKQLRRAENHERLEIVFEVLQALAENDALKVQLVEAGVQEVLSEILLRLQGSSQAEDTCIVKAASDLIVSLLLGDPNSLGQLIFLASYECNTIRLLISESGFLKTGKKNLGLIFPMINGNCVRMVQLGVIHQLLDLLEKHVEGGDVSVQHAALSALRNLAIPVVNKVQMLEEGVAERIQALLKSEMPPVQFKLLGTLRMLADGQADAAEILGQDPMLLNRVVQWCNVNDHTGIHGEANRLLASILRHNRSQEVVKAIQKAQGVKHLVSMTTSEHAAMQNEALNALAIASAIDLETLAESFKESQLVQSLHKLLQDDNTSPEVKYNSMGLLCSLLNSGDLRQEIEEDKIKETLEQLCSHSNANVVKEAVTTLQVLRGET</sequence>
<dbReference type="FunFam" id="1.25.10.10:FF:000093">
    <property type="entry name" value="rap1 GTPase-GDP dissociation stimulator 1 isoform X4"/>
    <property type="match status" value="1"/>
</dbReference>
<dbReference type="GO" id="GO:0005739">
    <property type="term" value="C:mitochondrion"/>
    <property type="evidence" value="ECO:0007669"/>
    <property type="project" value="UniProtKB-SubCell"/>
</dbReference>
<name>A0A7L0B3W9_9AVES</name>
<dbReference type="GO" id="GO:0005085">
    <property type="term" value="F:guanyl-nucleotide exchange factor activity"/>
    <property type="evidence" value="ECO:0007669"/>
    <property type="project" value="InterPro"/>
</dbReference>
<dbReference type="SUPFAM" id="SSF48371">
    <property type="entry name" value="ARM repeat"/>
    <property type="match status" value="1"/>
</dbReference>
<dbReference type="InterPro" id="IPR016024">
    <property type="entry name" value="ARM-type_fold"/>
</dbReference>
<dbReference type="PANTHER" id="PTHR10957">
    <property type="entry name" value="RAP1 GTPASE-GDP DISSOCIATION STIMULATOR 1"/>
    <property type="match status" value="1"/>
</dbReference>
<feature type="non-terminal residue" evidence="9">
    <location>
        <position position="494"/>
    </location>
</feature>
<evidence type="ECO:0000256" key="3">
    <source>
        <dbReference type="ARBA" id="ARBA00004514"/>
    </source>
</evidence>
<evidence type="ECO:0000256" key="7">
    <source>
        <dbReference type="ARBA" id="ARBA00022824"/>
    </source>
</evidence>
<keyword evidence="6" id="KW-0963">Cytoplasm</keyword>
<proteinExistence type="inferred from homology"/>
<dbReference type="Gene3D" id="1.25.10.10">
    <property type="entry name" value="Leucine-rich Repeat Variant"/>
    <property type="match status" value="3"/>
</dbReference>
<dbReference type="AlphaFoldDB" id="A0A7L0B3W9"/>
<dbReference type="GO" id="GO:0005783">
    <property type="term" value="C:endoplasmic reticulum"/>
    <property type="evidence" value="ECO:0007669"/>
    <property type="project" value="UniProtKB-SubCell"/>
</dbReference>
<organism evidence="9 10">
    <name type="scientific">Ciconia maguari</name>
    <dbReference type="NCBI Taxonomy" id="52777"/>
    <lineage>
        <taxon>Eukaryota</taxon>
        <taxon>Metazoa</taxon>
        <taxon>Chordata</taxon>
        <taxon>Craniata</taxon>
        <taxon>Vertebrata</taxon>
        <taxon>Euteleostomi</taxon>
        <taxon>Archelosauria</taxon>
        <taxon>Archosauria</taxon>
        <taxon>Dinosauria</taxon>
        <taxon>Saurischia</taxon>
        <taxon>Theropoda</taxon>
        <taxon>Coelurosauria</taxon>
        <taxon>Aves</taxon>
        <taxon>Neognathae</taxon>
        <taxon>Neoaves</taxon>
        <taxon>Aequornithes</taxon>
        <taxon>Ciconiiformes</taxon>
        <taxon>Ciconiidae</taxon>
        <taxon>Ciconia</taxon>
    </lineage>
</organism>
<evidence type="ECO:0000256" key="4">
    <source>
        <dbReference type="ARBA" id="ARBA00006823"/>
    </source>
</evidence>
<keyword evidence="8" id="KW-0496">Mitochondrion</keyword>
<dbReference type="InterPro" id="IPR000225">
    <property type="entry name" value="Armadillo"/>
</dbReference>
<dbReference type="SMART" id="SM00185">
    <property type="entry name" value="ARM"/>
    <property type="match status" value="6"/>
</dbReference>
<evidence type="ECO:0000256" key="6">
    <source>
        <dbReference type="ARBA" id="ARBA00022490"/>
    </source>
</evidence>
<evidence type="ECO:0000256" key="8">
    <source>
        <dbReference type="ARBA" id="ARBA00023128"/>
    </source>
</evidence>
<feature type="non-terminal residue" evidence="9">
    <location>
        <position position="1"/>
    </location>
</feature>
<dbReference type="Pfam" id="PF10508">
    <property type="entry name" value="Proteasom_PSMB"/>
    <property type="match status" value="1"/>
</dbReference>
<keyword evidence="10" id="KW-1185">Reference proteome</keyword>
<evidence type="ECO:0000256" key="2">
    <source>
        <dbReference type="ARBA" id="ARBA00004240"/>
    </source>
</evidence>
<accession>A0A7L0B3W9</accession>
<dbReference type="GO" id="GO:0043248">
    <property type="term" value="P:proteasome assembly"/>
    <property type="evidence" value="ECO:0007669"/>
    <property type="project" value="InterPro"/>
</dbReference>
<comment type="caution">
    <text evidence="9">The sequence shown here is derived from an EMBL/GenBank/DDBJ whole genome shotgun (WGS) entry which is preliminary data.</text>
</comment>
<reference evidence="9 10" key="1">
    <citation type="submission" date="2019-09" db="EMBL/GenBank/DDBJ databases">
        <title>Bird 10,000 Genomes (B10K) Project - Family phase.</title>
        <authorList>
            <person name="Zhang G."/>
        </authorList>
    </citation>
    <scope>NUCLEOTIDE SEQUENCE [LARGE SCALE GENOMIC DNA]</scope>
    <source>
        <strain evidence="9">B10K-DU-001-47</strain>
        <tissue evidence="9">Muscle</tissue>
    </source>
</reference>
<evidence type="ECO:0000313" key="9">
    <source>
        <dbReference type="EMBL" id="NXJ41046.1"/>
    </source>
</evidence>
<dbReference type="InterPro" id="IPR040144">
    <property type="entry name" value="RAP1GDS1"/>
</dbReference>
<evidence type="ECO:0000256" key="5">
    <source>
        <dbReference type="ARBA" id="ARBA00014933"/>
    </source>
</evidence>
<protein>
    <recommendedName>
        <fullName evidence="5">26S proteasome non-ATPase regulatory subunit 5</fullName>
    </recommendedName>
</protein>
<comment type="subcellular location">
    <subcellularLocation>
        <location evidence="3">Cytoplasm</location>
        <location evidence="3">Cytosol</location>
    </subcellularLocation>
    <subcellularLocation>
        <location evidence="2">Endoplasmic reticulum</location>
    </subcellularLocation>
    <subcellularLocation>
        <location evidence="1">Mitochondrion</location>
    </subcellularLocation>
</comment>
<dbReference type="InterPro" id="IPR011989">
    <property type="entry name" value="ARM-like"/>
</dbReference>
<dbReference type="EMBL" id="VXAE01014163">
    <property type="protein sequence ID" value="NXJ41046.1"/>
    <property type="molecule type" value="Genomic_DNA"/>
</dbReference>
<dbReference type="GO" id="GO:0005829">
    <property type="term" value="C:cytosol"/>
    <property type="evidence" value="ECO:0007669"/>
    <property type="project" value="UniProtKB-SubCell"/>
</dbReference>
<dbReference type="Pfam" id="PF00514">
    <property type="entry name" value="Arm"/>
    <property type="match status" value="1"/>
</dbReference>
<comment type="similarity">
    <text evidence="4">Belongs to the proteasome subunit S5B/HSM3 family.</text>
</comment>